<sequence length="41" mass="4503">MLLSSAAPCLCSIYTFLISYAAALSNDRPFNPIEAFFPFAE</sequence>
<evidence type="ECO:0000313" key="1">
    <source>
        <dbReference type="EMBL" id="JAH02679.1"/>
    </source>
</evidence>
<protein>
    <submittedName>
        <fullName evidence="1">Uncharacterized protein</fullName>
    </submittedName>
</protein>
<organism evidence="1">
    <name type="scientific">Anguilla anguilla</name>
    <name type="common">European freshwater eel</name>
    <name type="synonym">Muraena anguilla</name>
    <dbReference type="NCBI Taxonomy" id="7936"/>
    <lineage>
        <taxon>Eukaryota</taxon>
        <taxon>Metazoa</taxon>
        <taxon>Chordata</taxon>
        <taxon>Craniata</taxon>
        <taxon>Vertebrata</taxon>
        <taxon>Euteleostomi</taxon>
        <taxon>Actinopterygii</taxon>
        <taxon>Neopterygii</taxon>
        <taxon>Teleostei</taxon>
        <taxon>Anguilliformes</taxon>
        <taxon>Anguillidae</taxon>
        <taxon>Anguilla</taxon>
    </lineage>
</organism>
<proteinExistence type="predicted"/>
<name>A0A0E9PDR3_ANGAN</name>
<dbReference type="EMBL" id="GBXM01105898">
    <property type="protein sequence ID" value="JAH02679.1"/>
    <property type="molecule type" value="Transcribed_RNA"/>
</dbReference>
<accession>A0A0E9PDR3</accession>
<dbReference type="AlphaFoldDB" id="A0A0E9PDR3"/>
<reference evidence="1" key="2">
    <citation type="journal article" date="2015" name="Fish Shellfish Immunol.">
        <title>Early steps in the European eel (Anguilla anguilla)-Vibrio vulnificus interaction in the gills: Role of the RtxA13 toxin.</title>
        <authorList>
            <person name="Callol A."/>
            <person name="Pajuelo D."/>
            <person name="Ebbesson L."/>
            <person name="Teles M."/>
            <person name="MacKenzie S."/>
            <person name="Amaro C."/>
        </authorList>
    </citation>
    <scope>NUCLEOTIDE SEQUENCE</scope>
</reference>
<reference evidence="1" key="1">
    <citation type="submission" date="2014-11" db="EMBL/GenBank/DDBJ databases">
        <authorList>
            <person name="Amaro Gonzalez C."/>
        </authorList>
    </citation>
    <scope>NUCLEOTIDE SEQUENCE</scope>
</reference>